<dbReference type="KEGG" id="ffu:CLAFUR5_00039"/>
<keyword evidence="2" id="KW-1133">Transmembrane helix</keyword>
<dbReference type="OrthoDB" id="6130531at2759"/>
<dbReference type="GO" id="GO:0006629">
    <property type="term" value="P:lipid metabolic process"/>
    <property type="evidence" value="ECO:0007669"/>
    <property type="project" value="InterPro"/>
</dbReference>
<dbReference type="InterPro" id="IPR029058">
    <property type="entry name" value="AB_hydrolase_fold"/>
</dbReference>
<reference evidence="4" key="1">
    <citation type="submission" date="2021-12" db="EMBL/GenBank/DDBJ databases">
        <authorList>
            <person name="Zaccaron A."/>
            <person name="Stergiopoulos I."/>
        </authorList>
    </citation>
    <scope>NUCLEOTIDE SEQUENCE</scope>
    <source>
        <strain evidence="4">Race5_Kim</strain>
    </source>
</reference>
<dbReference type="Gene3D" id="3.40.50.1820">
    <property type="entry name" value="alpha/beta hydrolase"/>
    <property type="match status" value="1"/>
</dbReference>
<accession>A0A9Q8L8Q2</accession>
<reference evidence="4" key="2">
    <citation type="journal article" date="2022" name="Microb. Genom.">
        <title>A chromosome-scale genome assembly of the tomato pathogen Cladosporium fulvum reveals a compartmentalized genome architecture and the presence of a dispensable chromosome.</title>
        <authorList>
            <person name="Zaccaron A.Z."/>
            <person name="Chen L.H."/>
            <person name="Samaras A."/>
            <person name="Stergiopoulos I."/>
        </authorList>
    </citation>
    <scope>NUCLEOTIDE SEQUENCE</scope>
    <source>
        <strain evidence="4">Race5_Kim</strain>
    </source>
</reference>
<feature type="compositionally biased region" description="Basic and acidic residues" evidence="1">
    <location>
        <begin position="1"/>
        <end position="37"/>
    </location>
</feature>
<evidence type="ECO:0000259" key="3">
    <source>
        <dbReference type="Pfam" id="PF04083"/>
    </source>
</evidence>
<evidence type="ECO:0000313" key="5">
    <source>
        <dbReference type="Proteomes" id="UP000756132"/>
    </source>
</evidence>
<feature type="region of interest" description="Disordered" evidence="1">
    <location>
        <begin position="732"/>
        <end position="846"/>
    </location>
</feature>
<evidence type="ECO:0000313" key="4">
    <source>
        <dbReference type="EMBL" id="UJO12865.1"/>
    </source>
</evidence>
<gene>
    <name evidence="4" type="ORF">CLAFUR5_00039</name>
</gene>
<feature type="domain" description="Partial AB-hydrolase lipase" evidence="3">
    <location>
        <begin position="281"/>
        <end position="372"/>
    </location>
</feature>
<dbReference type="AlphaFoldDB" id="A0A9Q8L8Q2"/>
<evidence type="ECO:0000256" key="2">
    <source>
        <dbReference type="SAM" id="Phobius"/>
    </source>
</evidence>
<dbReference type="SUPFAM" id="SSF53474">
    <property type="entry name" value="alpha/beta-Hydrolases"/>
    <property type="match status" value="1"/>
</dbReference>
<feature type="region of interest" description="Disordered" evidence="1">
    <location>
        <begin position="1"/>
        <end position="67"/>
    </location>
</feature>
<dbReference type="InterPro" id="IPR006693">
    <property type="entry name" value="AB_hydrolase_lipase"/>
</dbReference>
<dbReference type="GeneID" id="71979917"/>
<dbReference type="PANTHER" id="PTHR11005">
    <property type="entry name" value="LYSOSOMAL ACID LIPASE-RELATED"/>
    <property type="match status" value="1"/>
</dbReference>
<dbReference type="Proteomes" id="UP000756132">
    <property type="component" value="Chromosome 1"/>
</dbReference>
<sequence>MTQDEKPPNGTHKRLEEHNTNDLRDERSANEYSKQAERLGQLTSDQEDHSTGSTQAAEATFVTPFDPVIETADGSRLPAIPVDEAAELNRLEDLAEGSEPRSPPLSAVRSGKDGTVHGRFKAGPDNEGSVRQSDETDAPLRGAIPPSRTNPLFPPLPMYGPPSWMRTIQCWFFRATSAVLSFYFLLAIVIGAIVDSVPRIVRNCRQRAVLKNPAKSRPFYQEEVKRKEERRAAEKAWVREQKGKGTRTPSGEKGDETNDLPPQDGEFVPTEGGPDPLVVDVAYYARRVGLDAEVFEVQTEDGFIIELWHLFNPRDYKTPPPEHHQYQPPNLFRTTPENPEFGEAQPYPEGRKKYPVLMMHGLLQSAGAYCCNDDDSLAFYLAKSGFDVWLGNNRCGFEPKHTTLKYDDPRMWAWNIRQMGVMDLPALISRVLAETGFPKLALIAHSQGTTQTFVALAKEQRPDIGEKISVFCALAPAAYAGPLIGKIYFKVMQIVGPAMFRMIFGIHSFIPLMLMAHKILPPVPYSWMGYHVFSFLFSWSDSRWDRDLRNRMFQFAPTYVSSESMRWWLGRECFANQKCILATREEGKLEDKEDEEDDAVIQEYYAEREKRDKGITPRGRLTRNLTSFHCQTLTHQHHDNQRGKFAWYDKRFPPLALWVCGADDLVDGRRLLRRFDRGREPDVRVVHEKIIEGYEHLDVIWAMDAIEKVGKEVREVIWRTADPATQKKYRVPVGCDRPMEQEPSSNDVPMTRSGGRSRMASISEMQPSVRTGGGGTVVEESREPEREQEKLQRREDEVDEYRGDGAGDLDERRENESLFEDVRERANPTSPLELPMEGRMLGVVRE</sequence>
<keyword evidence="2" id="KW-0472">Membrane</keyword>
<evidence type="ECO:0000256" key="1">
    <source>
        <dbReference type="SAM" id="MobiDB-lite"/>
    </source>
</evidence>
<feature type="region of interest" description="Disordered" evidence="1">
    <location>
        <begin position="231"/>
        <end position="272"/>
    </location>
</feature>
<name>A0A9Q8L8Q2_PASFU</name>
<dbReference type="OMA" id="AYCTNDD"/>
<feature type="transmembrane region" description="Helical" evidence="2">
    <location>
        <begin position="171"/>
        <end position="194"/>
    </location>
</feature>
<feature type="region of interest" description="Disordered" evidence="1">
    <location>
        <begin position="94"/>
        <end position="150"/>
    </location>
</feature>
<proteinExistence type="predicted"/>
<feature type="compositionally biased region" description="Basic and acidic residues" evidence="1">
    <location>
        <begin position="231"/>
        <end position="243"/>
    </location>
</feature>
<organism evidence="4 5">
    <name type="scientific">Passalora fulva</name>
    <name type="common">Tomato leaf mold</name>
    <name type="synonym">Cladosporium fulvum</name>
    <dbReference type="NCBI Taxonomy" id="5499"/>
    <lineage>
        <taxon>Eukaryota</taxon>
        <taxon>Fungi</taxon>
        <taxon>Dikarya</taxon>
        <taxon>Ascomycota</taxon>
        <taxon>Pezizomycotina</taxon>
        <taxon>Dothideomycetes</taxon>
        <taxon>Dothideomycetidae</taxon>
        <taxon>Mycosphaerellales</taxon>
        <taxon>Mycosphaerellaceae</taxon>
        <taxon>Fulvia</taxon>
    </lineage>
</organism>
<feature type="compositionally biased region" description="Basic and acidic residues" evidence="1">
    <location>
        <begin position="779"/>
        <end position="826"/>
    </location>
</feature>
<protein>
    <submittedName>
        <fullName evidence="4">Sterol esterase 2</fullName>
    </submittedName>
</protein>
<keyword evidence="2" id="KW-0812">Transmembrane</keyword>
<dbReference type="RefSeq" id="XP_047757231.1">
    <property type="nucleotide sequence ID" value="XM_047899187.1"/>
</dbReference>
<dbReference type="Pfam" id="PF04083">
    <property type="entry name" value="Abhydro_lipase"/>
    <property type="match status" value="1"/>
</dbReference>
<dbReference type="EMBL" id="CP090163">
    <property type="protein sequence ID" value="UJO12865.1"/>
    <property type="molecule type" value="Genomic_DNA"/>
</dbReference>
<keyword evidence="5" id="KW-1185">Reference proteome</keyword>